<feature type="non-terminal residue" evidence="2">
    <location>
        <position position="1"/>
    </location>
</feature>
<feature type="compositionally biased region" description="Basic and acidic residues" evidence="1">
    <location>
        <begin position="13"/>
        <end position="27"/>
    </location>
</feature>
<proteinExistence type="predicted"/>
<keyword evidence="2" id="KW-0687">Ribonucleoprotein</keyword>
<gene>
    <name evidence="2" type="ORF">AVDCRST_MAG53-1806</name>
</gene>
<sequence length="126" mass="14287">GSHQRHQHPSQQARRDRPDVHLRHRPPDLQPAPGPGRRVARHLRPRPDRPGGRPAARPHRGSDRRGRPAPRALAEHQAPDRDPVLPRTAPPARPAGPRAEHEEQRAHPQGAQAHVRRRQEEGRKEV</sequence>
<evidence type="ECO:0000256" key="1">
    <source>
        <dbReference type="SAM" id="MobiDB-lite"/>
    </source>
</evidence>
<keyword evidence="2" id="KW-0689">Ribosomal protein</keyword>
<dbReference type="AlphaFoldDB" id="A0A6J4SM70"/>
<accession>A0A6J4SM70</accession>
<dbReference type="GO" id="GO:0005840">
    <property type="term" value="C:ribosome"/>
    <property type="evidence" value="ECO:0007669"/>
    <property type="project" value="UniProtKB-KW"/>
</dbReference>
<reference evidence="2" key="1">
    <citation type="submission" date="2020-02" db="EMBL/GenBank/DDBJ databases">
        <authorList>
            <person name="Meier V. D."/>
        </authorList>
    </citation>
    <scope>NUCLEOTIDE SEQUENCE</scope>
    <source>
        <strain evidence="2">AVDCRST_MAG53</strain>
    </source>
</reference>
<evidence type="ECO:0000313" key="2">
    <source>
        <dbReference type="EMBL" id="CAA9496169.1"/>
    </source>
</evidence>
<dbReference type="EMBL" id="CADCVR010000055">
    <property type="protein sequence ID" value="CAA9496169.1"/>
    <property type="molecule type" value="Genomic_DNA"/>
</dbReference>
<feature type="region of interest" description="Disordered" evidence="1">
    <location>
        <begin position="1"/>
        <end position="126"/>
    </location>
</feature>
<feature type="non-terminal residue" evidence="2">
    <location>
        <position position="126"/>
    </location>
</feature>
<protein>
    <submittedName>
        <fullName evidence="2">SSU ribosomal protein S13p (S18e)</fullName>
    </submittedName>
</protein>
<feature type="compositionally biased region" description="Basic and acidic residues" evidence="1">
    <location>
        <begin position="73"/>
        <end position="84"/>
    </location>
</feature>
<name>A0A6J4SM70_9ACTN</name>
<organism evidence="2">
    <name type="scientific">uncultured Solirubrobacteraceae bacterium</name>
    <dbReference type="NCBI Taxonomy" id="1162706"/>
    <lineage>
        <taxon>Bacteria</taxon>
        <taxon>Bacillati</taxon>
        <taxon>Actinomycetota</taxon>
        <taxon>Thermoleophilia</taxon>
        <taxon>Solirubrobacterales</taxon>
        <taxon>Solirubrobacteraceae</taxon>
        <taxon>environmental samples</taxon>
    </lineage>
</organism>